<dbReference type="PROSITE" id="PS51257">
    <property type="entry name" value="PROKAR_LIPOPROTEIN"/>
    <property type="match status" value="1"/>
</dbReference>
<organism evidence="1 2">
    <name type="scientific">Enterococcus silesiacus</name>
    <dbReference type="NCBI Taxonomy" id="332949"/>
    <lineage>
        <taxon>Bacteria</taxon>
        <taxon>Bacillati</taxon>
        <taxon>Bacillota</taxon>
        <taxon>Bacilli</taxon>
        <taxon>Lactobacillales</taxon>
        <taxon>Enterococcaceae</taxon>
        <taxon>Enterococcus</taxon>
    </lineage>
</organism>
<sequence>MNRRKYFLILLVIILIIIGCKSERSQNITKEQSTAYEHAIATFRKIKPTEANDLLKKNSTAYLYFGRATCPECRTFAPKLRKISEKKQQVIYYIDTEKTEENSSIKKLRDELNIEFVPTLISLKHSTNNYFLYDDKKMSLTEFFEKK</sequence>
<gene>
    <name evidence="1" type="ORF">ATZ33_13440</name>
</gene>
<evidence type="ECO:0000313" key="2">
    <source>
        <dbReference type="Proteomes" id="UP000065511"/>
    </source>
</evidence>
<dbReference type="InterPro" id="IPR036249">
    <property type="entry name" value="Thioredoxin-like_sf"/>
</dbReference>
<dbReference type="CDD" id="cd02947">
    <property type="entry name" value="TRX_family"/>
    <property type="match status" value="1"/>
</dbReference>
<name>A0ABM5WAV2_9ENTE</name>
<dbReference type="Gene3D" id="3.40.30.10">
    <property type="entry name" value="Glutaredoxin"/>
    <property type="match status" value="1"/>
</dbReference>
<dbReference type="SUPFAM" id="SSF52833">
    <property type="entry name" value="Thioredoxin-like"/>
    <property type="match status" value="1"/>
</dbReference>
<evidence type="ECO:0008006" key="3">
    <source>
        <dbReference type="Google" id="ProtNLM"/>
    </source>
</evidence>
<accession>A0ABM5WAV2</accession>
<keyword evidence="2" id="KW-1185">Reference proteome</keyword>
<proteinExistence type="predicted"/>
<dbReference type="Pfam" id="PF20207">
    <property type="entry name" value="DUF6568"/>
    <property type="match status" value="1"/>
</dbReference>
<dbReference type="Proteomes" id="UP000065511">
    <property type="component" value="Chromosome"/>
</dbReference>
<dbReference type="InterPro" id="IPR046698">
    <property type="entry name" value="PedC-like"/>
</dbReference>
<protein>
    <recommendedName>
        <fullName evidence="3">Thioredoxin domain-containing protein</fullName>
    </recommendedName>
</protein>
<evidence type="ECO:0000313" key="1">
    <source>
        <dbReference type="EMBL" id="ALS02352.1"/>
    </source>
</evidence>
<dbReference type="EMBL" id="CP013614">
    <property type="protein sequence ID" value="ALS02352.1"/>
    <property type="molecule type" value="Genomic_DNA"/>
</dbReference>
<dbReference type="RefSeq" id="WP_071878102.1">
    <property type="nucleotide sequence ID" value="NZ_JXLC01000015.1"/>
</dbReference>
<reference evidence="1 2" key="1">
    <citation type="submission" date="2015-12" db="EMBL/GenBank/DDBJ databases">
        <authorList>
            <person name="Lauer A."/>
            <person name="Humrighouse B."/>
            <person name="Loparev V."/>
            <person name="Shewmaker P.L."/>
            <person name="Whitney A.M."/>
            <person name="McLaughlin R.W."/>
        </authorList>
    </citation>
    <scope>NUCLEOTIDE SEQUENCE [LARGE SCALE GENOMIC DNA]</scope>
    <source>
        <strain evidence="1 2">LMG 23085</strain>
    </source>
</reference>